<dbReference type="PROSITE" id="PS50977">
    <property type="entry name" value="HTH_TETR_2"/>
    <property type="match status" value="1"/>
</dbReference>
<dbReference type="Gene3D" id="1.10.357.10">
    <property type="entry name" value="Tetracycline Repressor, domain 2"/>
    <property type="match status" value="1"/>
</dbReference>
<sequence>MADNDVETPTARERAKTERQDALVRAASALFARKGFAAVSIEELGAAVGVSGPALYRHFAGKQALLGEILVGASERLLEGGRTVIAAHDDPGDQLDALVRFHVAFALADADVIRVQDRDLENLHDPDRHRVRRLQREYVELWTRVLQHRHPDVPATHLRVRAHAVFGLINSTPHSVRGLRGAPGDQTVGAILHDLALRALDA</sequence>
<keyword evidence="8" id="KW-1185">Reference proteome</keyword>
<keyword evidence="1" id="KW-0805">Transcription regulation</keyword>
<gene>
    <name evidence="7" type="primary">kstR2_1</name>
    <name evidence="6" type="ORF">DCP95_09545</name>
    <name evidence="7" type="ORF">RR49_00275</name>
</gene>
<dbReference type="InterPro" id="IPR001647">
    <property type="entry name" value="HTH_TetR"/>
</dbReference>
<keyword evidence="2 4" id="KW-0238">DNA-binding</keyword>
<evidence type="ECO:0000313" key="8">
    <source>
        <dbReference type="Proteomes" id="UP000033451"/>
    </source>
</evidence>
<dbReference type="STRING" id="400772.RR49_00275"/>
<dbReference type="GO" id="GO:0003700">
    <property type="term" value="F:DNA-binding transcription factor activity"/>
    <property type="evidence" value="ECO:0007669"/>
    <property type="project" value="TreeGrafter"/>
</dbReference>
<dbReference type="GO" id="GO:0045892">
    <property type="term" value="P:negative regulation of DNA-templated transcription"/>
    <property type="evidence" value="ECO:0007669"/>
    <property type="project" value="UniProtKB-ARBA"/>
</dbReference>
<dbReference type="Proteomes" id="UP000257479">
    <property type="component" value="Unassembled WGS sequence"/>
</dbReference>
<evidence type="ECO:0000313" key="6">
    <source>
        <dbReference type="EMBL" id="HAN24799.1"/>
    </source>
</evidence>
<evidence type="ECO:0000259" key="5">
    <source>
        <dbReference type="PROSITE" id="PS50977"/>
    </source>
</evidence>
<dbReference type="InterPro" id="IPR009057">
    <property type="entry name" value="Homeodomain-like_sf"/>
</dbReference>
<comment type="caution">
    <text evidence="7">The sequence shown here is derived from an EMBL/GenBank/DDBJ whole genome shotgun (WGS) entry which is preliminary data.</text>
</comment>
<dbReference type="Gene3D" id="1.10.10.60">
    <property type="entry name" value="Homeodomain-like"/>
    <property type="match status" value="1"/>
</dbReference>
<keyword evidence="3" id="KW-0804">Transcription</keyword>
<evidence type="ECO:0000256" key="3">
    <source>
        <dbReference type="ARBA" id="ARBA00023163"/>
    </source>
</evidence>
<organism evidence="7 8">
    <name type="scientific">Microbacterium ginsengisoli</name>
    <dbReference type="NCBI Taxonomy" id="400772"/>
    <lineage>
        <taxon>Bacteria</taxon>
        <taxon>Bacillati</taxon>
        <taxon>Actinomycetota</taxon>
        <taxon>Actinomycetes</taxon>
        <taxon>Micrococcales</taxon>
        <taxon>Microbacteriaceae</taxon>
        <taxon>Microbacterium</taxon>
    </lineage>
</organism>
<dbReference type="SUPFAM" id="SSF48498">
    <property type="entry name" value="Tetracyclin repressor-like, C-terminal domain"/>
    <property type="match status" value="1"/>
</dbReference>
<name>A0A0F0LY73_9MICO</name>
<dbReference type="AlphaFoldDB" id="A0A0F0LY73"/>
<evidence type="ECO:0000256" key="2">
    <source>
        <dbReference type="ARBA" id="ARBA00023125"/>
    </source>
</evidence>
<accession>A0A0F0LY73</accession>
<dbReference type="SUPFAM" id="SSF46689">
    <property type="entry name" value="Homeodomain-like"/>
    <property type="match status" value="1"/>
</dbReference>
<dbReference type="InterPro" id="IPR041490">
    <property type="entry name" value="KstR2_TetR_C"/>
</dbReference>
<proteinExistence type="predicted"/>
<dbReference type="InterPro" id="IPR023772">
    <property type="entry name" value="DNA-bd_HTH_TetR-type_CS"/>
</dbReference>
<dbReference type="Pfam" id="PF17932">
    <property type="entry name" value="TetR_C_24"/>
    <property type="match status" value="1"/>
</dbReference>
<evidence type="ECO:0000256" key="1">
    <source>
        <dbReference type="ARBA" id="ARBA00023015"/>
    </source>
</evidence>
<dbReference type="EMBL" id="DMNG01000160">
    <property type="protein sequence ID" value="HAN24799.1"/>
    <property type="molecule type" value="Genomic_DNA"/>
</dbReference>
<dbReference type="GO" id="GO:0000976">
    <property type="term" value="F:transcription cis-regulatory region binding"/>
    <property type="evidence" value="ECO:0007669"/>
    <property type="project" value="TreeGrafter"/>
</dbReference>
<dbReference type="OrthoDB" id="9179041at2"/>
<evidence type="ECO:0000313" key="7">
    <source>
        <dbReference type="EMBL" id="KJL42381.1"/>
    </source>
</evidence>
<dbReference type="RefSeq" id="WP_045246067.1">
    <property type="nucleotide sequence ID" value="NZ_JBOFAV010000009.1"/>
</dbReference>
<dbReference type="PATRIC" id="fig|400772.4.peg.302"/>
<evidence type="ECO:0000313" key="9">
    <source>
        <dbReference type="Proteomes" id="UP000257479"/>
    </source>
</evidence>
<dbReference type="InterPro" id="IPR036271">
    <property type="entry name" value="Tet_transcr_reg_TetR-rel_C_sf"/>
</dbReference>
<reference evidence="6 9" key="2">
    <citation type="journal article" date="2018" name="Nat. Biotechnol.">
        <title>A standardized bacterial taxonomy based on genome phylogeny substantially revises the tree of life.</title>
        <authorList>
            <person name="Parks D.H."/>
            <person name="Chuvochina M."/>
            <person name="Waite D.W."/>
            <person name="Rinke C."/>
            <person name="Skarshewski A."/>
            <person name="Chaumeil P.A."/>
            <person name="Hugenholtz P."/>
        </authorList>
    </citation>
    <scope>NUCLEOTIDE SEQUENCE [LARGE SCALE GENOMIC DNA]</scope>
    <source>
        <strain evidence="6">UBA9152</strain>
    </source>
</reference>
<dbReference type="PANTHER" id="PTHR30055">
    <property type="entry name" value="HTH-TYPE TRANSCRIPTIONAL REGULATOR RUTR"/>
    <property type="match status" value="1"/>
</dbReference>
<dbReference type="PROSITE" id="PS01081">
    <property type="entry name" value="HTH_TETR_1"/>
    <property type="match status" value="1"/>
</dbReference>
<protein>
    <submittedName>
        <fullName evidence="7">HTH-type transcriptional repressor KstR2</fullName>
    </submittedName>
    <submittedName>
        <fullName evidence="6">TetR/AcrR family transcriptional regulator</fullName>
    </submittedName>
</protein>
<dbReference type="PRINTS" id="PR00455">
    <property type="entry name" value="HTHTETR"/>
</dbReference>
<dbReference type="FunFam" id="1.10.10.60:FF:000141">
    <property type="entry name" value="TetR family transcriptional regulator"/>
    <property type="match status" value="1"/>
</dbReference>
<evidence type="ECO:0000256" key="4">
    <source>
        <dbReference type="PROSITE-ProRule" id="PRU00335"/>
    </source>
</evidence>
<dbReference type="InterPro" id="IPR050109">
    <property type="entry name" value="HTH-type_TetR-like_transc_reg"/>
</dbReference>
<feature type="DNA-binding region" description="H-T-H motif" evidence="4">
    <location>
        <begin position="40"/>
        <end position="59"/>
    </location>
</feature>
<feature type="domain" description="HTH tetR-type" evidence="5">
    <location>
        <begin position="17"/>
        <end position="77"/>
    </location>
</feature>
<dbReference type="EMBL" id="JYIY01000047">
    <property type="protein sequence ID" value="KJL42381.1"/>
    <property type="molecule type" value="Genomic_DNA"/>
</dbReference>
<dbReference type="Proteomes" id="UP000033451">
    <property type="component" value="Unassembled WGS sequence"/>
</dbReference>
<dbReference type="PANTHER" id="PTHR30055:SF237">
    <property type="entry name" value="TRANSCRIPTIONAL REPRESSOR MCE3R"/>
    <property type="match status" value="1"/>
</dbReference>
<dbReference type="Pfam" id="PF00440">
    <property type="entry name" value="TetR_N"/>
    <property type="match status" value="1"/>
</dbReference>
<reference evidence="7 8" key="1">
    <citation type="submission" date="2015-02" db="EMBL/GenBank/DDBJ databases">
        <title>Draft genome sequences of ten Microbacterium spp. with emphasis on heavy metal contaminated environments.</title>
        <authorList>
            <person name="Corretto E."/>
        </authorList>
    </citation>
    <scope>NUCLEOTIDE SEQUENCE [LARGE SCALE GENOMIC DNA]</scope>
    <source>
        <strain evidence="7 8">DSM 18659</strain>
    </source>
</reference>